<reference evidence="5" key="2">
    <citation type="submission" date="2020-09" db="EMBL/GenBank/DDBJ databases">
        <authorList>
            <person name="Sun Q."/>
            <person name="Kim S."/>
        </authorList>
    </citation>
    <scope>NUCLEOTIDE SEQUENCE</scope>
    <source>
        <strain evidence="5">KCTC 12368</strain>
    </source>
</reference>
<accession>A0A918ULH9</accession>
<dbReference type="Pfam" id="PF01638">
    <property type="entry name" value="HxlR"/>
    <property type="match status" value="1"/>
</dbReference>
<dbReference type="GO" id="GO:0003677">
    <property type="term" value="F:DNA binding"/>
    <property type="evidence" value="ECO:0007669"/>
    <property type="project" value="UniProtKB-KW"/>
</dbReference>
<dbReference type="InterPro" id="IPR002577">
    <property type="entry name" value="HTH_HxlR"/>
</dbReference>
<evidence type="ECO:0000256" key="3">
    <source>
        <dbReference type="ARBA" id="ARBA00023163"/>
    </source>
</evidence>
<dbReference type="Gene3D" id="1.10.10.10">
    <property type="entry name" value="Winged helix-like DNA-binding domain superfamily/Winged helix DNA-binding domain"/>
    <property type="match status" value="1"/>
</dbReference>
<dbReference type="RefSeq" id="WP_026235570.1">
    <property type="nucleotide sequence ID" value="NZ_BMWX01000002.1"/>
</dbReference>
<comment type="caution">
    <text evidence="5">The sequence shown here is derived from an EMBL/GenBank/DDBJ whole genome shotgun (WGS) entry which is preliminary data.</text>
</comment>
<evidence type="ECO:0000256" key="2">
    <source>
        <dbReference type="ARBA" id="ARBA00023125"/>
    </source>
</evidence>
<organism evidence="5 6">
    <name type="scientific">Echinicola pacifica</name>
    <dbReference type="NCBI Taxonomy" id="346377"/>
    <lineage>
        <taxon>Bacteria</taxon>
        <taxon>Pseudomonadati</taxon>
        <taxon>Bacteroidota</taxon>
        <taxon>Cytophagia</taxon>
        <taxon>Cytophagales</taxon>
        <taxon>Cyclobacteriaceae</taxon>
        <taxon>Echinicola</taxon>
    </lineage>
</organism>
<dbReference type="SUPFAM" id="SSF46785">
    <property type="entry name" value="Winged helix' DNA-binding domain"/>
    <property type="match status" value="1"/>
</dbReference>
<evidence type="ECO:0000259" key="4">
    <source>
        <dbReference type="PROSITE" id="PS51118"/>
    </source>
</evidence>
<protein>
    <recommendedName>
        <fullName evidence="4">HTH hxlR-type domain-containing protein</fullName>
    </recommendedName>
</protein>
<keyword evidence="3" id="KW-0804">Transcription</keyword>
<evidence type="ECO:0000256" key="1">
    <source>
        <dbReference type="ARBA" id="ARBA00023015"/>
    </source>
</evidence>
<dbReference type="PROSITE" id="PS51118">
    <property type="entry name" value="HTH_HXLR"/>
    <property type="match status" value="1"/>
</dbReference>
<feature type="domain" description="HTH hxlR-type" evidence="4">
    <location>
        <begin position="10"/>
        <end position="114"/>
    </location>
</feature>
<sequence>MIQLHDVKHCSSDYVIAVRDTLNVISGKWKLPIIGSLLYGKKRFKELERDLGKITPRMLSKELKELELNSIIKRSVYDTTPVTVEYELTPSGESIRAVLDVMVSWGLQHRQAVMKPEPMKPDPMSISANKA</sequence>
<dbReference type="AlphaFoldDB" id="A0A918ULH9"/>
<reference evidence="5" key="1">
    <citation type="journal article" date="2014" name="Int. J. Syst. Evol. Microbiol.">
        <title>Complete genome sequence of Corynebacterium casei LMG S-19264T (=DSM 44701T), isolated from a smear-ripened cheese.</title>
        <authorList>
            <consortium name="US DOE Joint Genome Institute (JGI-PGF)"/>
            <person name="Walter F."/>
            <person name="Albersmeier A."/>
            <person name="Kalinowski J."/>
            <person name="Ruckert C."/>
        </authorList>
    </citation>
    <scope>NUCLEOTIDE SEQUENCE</scope>
    <source>
        <strain evidence="5">KCTC 12368</strain>
    </source>
</reference>
<gene>
    <name evidence="5" type="ORF">GCM10007049_11320</name>
</gene>
<keyword evidence="6" id="KW-1185">Reference proteome</keyword>
<dbReference type="InterPro" id="IPR036390">
    <property type="entry name" value="WH_DNA-bd_sf"/>
</dbReference>
<keyword evidence="1" id="KW-0805">Transcription regulation</keyword>
<proteinExistence type="predicted"/>
<keyword evidence="2" id="KW-0238">DNA-binding</keyword>
<evidence type="ECO:0000313" key="5">
    <source>
        <dbReference type="EMBL" id="GGZ20480.1"/>
    </source>
</evidence>
<evidence type="ECO:0000313" key="6">
    <source>
        <dbReference type="Proteomes" id="UP000619457"/>
    </source>
</evidence>
<dbReference type="InterPro" id="IPR036388">
    <property type="entry name" value="WH-like_DNA-bd_sf"/>
</dbReference>
<dbReference type="PANTHER" id="PTHR33204">
    <property type="entry name" value="TRANSCRIPTIONAL REGULATOR, MARR FAMILY"/>
    <property type="match status" value="1"/>
</dbReference>
<name>A0A918ULH9_9BACT</name>
<dbReference type="EMBL" id="BMWX01000002">
    <property type="protein sequence ID" value="GGZ20480.1"/>
    <property type="molecule type" value="Genomic_DNA"/>
</dbReference>
<dbReference type="PANTHER" id="PTHR33204:SF29">
    <property type="entry name" value="TRANSCRIPTIONAL REGULATOR"/>
    <property type="match status" value="1"/>
</dbReference>
<dbReference type="Proteomes" id="UP000619457">
    <property type="component" value="Unassembled WGS sequence"/>
</dbReference>